<evidence type="ECO:0000259" key="1">
    <source>
        <dbReference type="PROSITE" id="PS51186"/>
    </source>
</evidence>
<keyword evidence="2" id="KW-0012">Acyltransferase</keyword>
<dbReference type="CDD" id="cd04301">
    <property type="entry name" value="NAT_SF"/>
    <property type="match status" value="1"/>
</dbReference>
<dbReference type="OrthoDB" id="410198at2759"/>
<keyword evidence="2" id="KW-0808">Transferase</keyword>
<accession>A0A1Y2DRW1</accession>
<name>A0A1Y2DRW1_9FUNG</name>
<dbReference type="AlphaFoldDB" id="A0A1Y2DRW1"/>
<dbReference type="EMBL" id="MCOG01000058">
    <property type="protein sequence ID" value="ORY62012.1"/>
    <property type="molecule type" value="Genomic_DNA"/>
</dbReference>
<dbReference type="PROSITE" id="PS51186">
    <property type="entry name" value="GNAT"/>
    <property type="match status" value="1"/>
</dbReference>
<dbReference type="GO" id="GO:0016747">
    <property type="term" value="F:acyltransferase activity, transferring groups other than amino-acyl groups"/>
    <property type="evidence" value="ECO:0007669"/>
    <property type="project" value="InterPro"/>
</dbReference>
<comment type="caution">
    <text evidence="2">The sequence shown here is derived from an EMBL/GenBank/DDBJ whole genome shotgun (WGS) entry which is preliminary data.</text>
</comment>
<protein>
    <submittedName>
        <fullName evidence="2">Acyl-CoA N-acyltransferase</fullName>
    </submittedName>
</protein>
<reference evidence="2 3" key="1">
    <citation type="submission" date="2016-08" db="EMBL/GenBank/DDBJ databases">
        <title>A Parts List for Fungal Cellulosomes Revealed by Comparative Genomics.</title>
        <authorList>
            <consortium name="DOE Joint Genome Institute"/>
            <person name="Haitjema C.H."/>
            <person name="Gilmore S.P."/>
            <person name="Henske J.K."/>
            <person name="Solomon K.V."/>
            <person name="De Groot R."/>
            <person name="Kuo A."/>
            <person name="Mondo S.J."/>
            <person name="Salamov A.A."/>
            <person name="Labutti K."/>
            <person name="Zhao Z."/>
            <person name="Chiniquy J."/>
            <person name="Barry K."/>
            <person name="Brewer H.M."/>
            <person name="Purvine S.O."/>
            <person name="Wright A.T."/>
            <person name="Boxma B."/>
            <person name="Van Alen T."/>
            <person name="Hackstein J.H."/>
            <person name="Baker S.E."/>
            <person name="Grigoriev I.V."/>
            <person name="O'Malley M.A."/>
        </authorList>
    </citation>
    <scope>NUCLEOTIDE SEQUENCE [LARGE SCALE GENOMIC DNA]</scope>
    <source>
        <strain evidence="2 3">G1</strain>
    </source>
</reference>
<evidence type="ECO:0000313" key="2">
    <source>
        <dbReference type="EMBL" id="ORY62012.1"/>
    </source>
</evidence>
<sequence length="191" mass="21877">MSIILCDKSHLKDLVEFYEDEIRYLEQNINYPDWKLGSYPSERSILGAIMANSQYAYIKDGEIIGAVVLNDEPGCKYENANIACKYKEYMVIHALGTSHKYYKKGIASEIVNYCIEKAKKEGYKGIYCDAAPKNTVSRNLFLKLGFKDLGVFDLDKTIIGIHNEILTIKELKKLVPDLELPVDFHVFEMVF</sequence>
<organism evidence="2 3">
    <name type="scientific">Neocallimastix californiae</name>
    <dbReference type="NCBI Taxonomy" id="1754190"/>
    <lineage>
        <taxon>Eukaryota</taxon>
        <taxon>Fungi</taxon>
        <taxon>Fungi incertae sedis</taxon>
        <taxon>Chytridiomycota</taxon>
        <taxon>Chytridiomycota incertae sedis</taxon>
        <taxon>Neocallimastigomycetes</taxon>
        <taxon>Neocallimastigales</taxon>
        <taxon>Neocallimastigaceae</taxon>
        <taxon>Neocallimastix</taxon>
    </lineage>
</organism>
<evidence type="ECO:0000313" key="3">
    <source>
        <dbReference type="Proteomes" id="UP000193920"/>
    </source>
</evidence>
<dbReference type="Proteomes" id="UP000193920">
    <property type="component" value="Unassembled WGS sequence"/>
</dbReference>
<proteinExistence type="predicted"/>
<dbReference type="Gene3D" id="3.40.630.30">
    <property type="match status" value="1"/>
</dbReference>
<feature type="domain" description="N-acetyltransferase" evidence="1">
    <location>
        <begin position="3"/>
        <end position="172"/>
    </location>
</feature>
<dbReference type="Pfam" id="PF00583">
    <property type="entry name" value="Acetyltransf_1"/>
    <property type="match status" value="1"/>
</dbReference>
<dbReference type="SUPFAM" id="SSF55729">
    <property type="entry name" value="Acyl-CoA N-acyltransferases (Nat)"/>
    <property type="match status" value="1"/>
</dbReference>
<dbReference type="InterPro" id="IPR000182">
    <property type="entry name" value="GNAT_dom"/>
</dbReference>
<keyword evidence="3" id="KW-1185">Reference proteome</keyword>
<gene>
    <name evidence="2" type="ORF">LY90DRAFT_668424</name>
</gene>
<dbReference type="InterPro" id="IPR016181">
    <property type="entry name" value="Acyl_CoA_acyltransferase"/>
</dbReference>